<dbReference type="STRING" id="1121290.CLAOCE_08810"/>
<dbReference type="GO" id="GO:0006261">
    <property type="term" value="P:DNA-templated DNA replication"/>
    <property type="evidence" value="ECO:0007669"/>
    <property type="project" value="UniProtKB-UniRule"/>
</dbReference>
<keyword evidence="2" id="KW-0238">DNA-binding</keyword>
<dbReference type="InterPro" id="IPR043502">
    <property type="entry name" value="DNA/RNA_pol_sf"/>
</dbReference>
<gene>
    <name evidence="2 4" type="primary">dinB</name>
    <name evidence="4" type="ORF">CLOACE_08810</name>
</gene>
<comment type="function">
    <text evidence="2">Poorly processive, error-prone DNA polymerase involved in untargeted mutagenesis. Copies undamaged DNA at stalled replication forks, which arise in vivo from mismatched or misaligned primer ends. These misaligned primers can be extended by PolIV. Exhibits no 3'-5' exonuclease (proofreading) activity. May be involved in translesional synthesis, in conjunction with the beta clamp from PolIII.</text>
</comment>
<keyword evidence="2 4" id="KW-0548">Nucleotidyltransferase</keyword>
<comment type="subunit">
    <text evidence="2">Monomer.</text>
</comment>
<keyword evidence="2" id="KW-0479">Metal-binding</keyword>
<dbReference type="PROSITE" id="PS50173">
    <property type="entry name" value="UMUC"/>
    <property type="match status" value="1"/>
</dbReference>
<comment type="catalytic activity">
    <reaction evidence="2">
        <text>DNA(n) + a 2'-deoxyribonucleoside 5'-triphosphate = DNA(n+1) + diphosphate</text>
        <dbReference type="Rhea" id="RHEA:22508"/>
        <dbReference type="Rhea" id="RHEA-COMP:17339"/>
        <dbReference type="Rhea" id="RHEA-COMP:17340"/>
        <dbReference type="ChEBI" id="CHEBI:33019"/>
        <dbReference type="ChEBI" id="CHEBI:61560"/>
        <dbReference type="ChEBI" id="CHEBI:173112"/>
        <dbReference type="EC" id="2.7.7.7"/>
    </reaction>
</comment>
<keyword evidence="2" id="KW-0227">DNA damage</keyword>
<evidence type="ECO:0000313" key="4">
    <source>
        <dbReference type="EMBL" id="OFI06726.1"/>
    </source>
</evidence>
<dbReference type="InterPro" id="IPR001126">
    <property type="entry name" value="UmuC"/>
</dbReference>
<dbReference type="GO" id="GO:0009432">
    <property type="term" value="P:SOS response"/>
    <property type="evidence" value="ECO:0007669"/>
    <property type="project" value="TreeGrafter"/>
</dbReference>
<dbReference type="CDD" id="cd03586">
    <property type="entry name" value="PolY_Pol_IV_kappa"/>
    <property type="match status" value="1"/>
</dbReference>
<dbReference type="HAMAP" id="MF_01113">
    <property type="entry name" value="DNApol_IV"/>
    <property type="match status" value="1"/>
</dbReference>
<evidence type="ECO:0000259" key="3">
    <source>
        <dbReference type="PROSITE" id="PS50173"/>
    </source>
</evidence>
<organism evidence="4 5">
    <name type="scientific">Clostridium acetireducens DSM 10703</name>
    <dbReference type="NCBI Taxonomy" id="1121290"/>
    <lineage>
        <taxon>Bacteria</taxon>
        <taxon>Bacillati</taxon>
        <taxon>Bacillota</taxon>
        <taxon>Clostridia</taxon>
        <taxon>Eubacteriales</taxon>
        <taxon>Clostridiaceae</taxon>
        <taxon>Clostridium</taxon>
    </lineage>
</organism>
<keyword evidence="2" id="KW-0515">Mutator protein</keyword>
<dbReference type="SUPFAM" id="SSF56672">
    <property type="entry name" value="DNA/RNA polymerases"/>
    <property type="match status" value="1"/>
</dbReference>
<feature type="site" description="Substrate discrimination" evidence="2">
    <location>
        <position position="20"/>
    </location>
</feature>
<comment type="cofactor">
    <cofactor evidence="2">
        <name>Mg(2+)</name>
        <dbReference type="ChEBI" id="CHEBI:18420"/>
    </cofactor>
    <text evidence="2">Binds 2 magnesium ions per subunit.</text>
</comment>
<feature type="active site" evidence="2">
    <location>
        <position position="118"/>
    </location>
</feature>
<comment type="caution">
    <text evidence="4">The sequence shown here is derived from an EMBL/GenBank/DDBJ whole genome shotgun (WGS) entry which is preliminary data.</text>
</comment>
<accession>A0A1E8F0R2</accession>
<keyword evidence="2" id="KW-0235">DNA replication</keyword>
<feature type="domain" description="UmuC" evidence="3">
    <location>
        <begin position="11"/>
        <end position="197"/>
    </location>
</feature>
<dbReference type="GO" id="GO:0005829">
    <property type="term" value="C:cytosol"/>
    <property type="evidence" value="ECO:0007669"/>
    <property type="project" value="TreeGrafter"/>
</dbReference>
<dbReference type="GO" id="GO:0003887">
    <property type="term" value="F:DNA-directed DNA polymerase activity"/>
    <property type="evidence" value="ECO:0007669"/>
    <property type="project" value="UniProtKB-UniRule"/>
</dbReference>
<dbReference type="AlphaFoldDB" id="A0A1E8F0R2"/>
<dbReference type="GO" id="GO:0000287">
    <property type="term" value="F:magnesium ion binding"/>
    <property type="evidence" value="ECO:0007669"/>
    <property type="project" value="UniProtKB-UniRule"/>
</dbReference>
<keyword evidence="2" id="KW-0460">Magnesium</keyword>
<dbReference type="GO" id="GO:0003684">
    <property type="term" value="F:damaged DNA binding"/>
    <property type="evidence" value="ECO:0007669"/>
    <property type="project" value="InterPro"/>
</dbReference>
<dbReference type="GO" id="GO:0006281">
    <property type="term" value="P:DNA repair"/>
    <property type="evidence" value="ECO:0007669"/>
    <property type="project" value="UniProtKB-UniRule"/>
</dbReference>
<dbReference type="Gene3D" id="3.30.70.270">
    <property type="match status" value="1"/>
</dbReference>
<dbReference type="Pfam" id="PF11799">
    <property type="entry name" value="IMS_C"/>
    <property type="match status" value="1"/>
</dbReference>
<dbReference type="InterPro" id="IPR022880">
    <property type="entry name" value="DNApol_IV"/>
</dbReference>
<dbReference type="InterPro" id="IPR050116">
    <property type="entry name" value="DNA_polymerase-Y"/>
</dbReference>
<dbReference type="PANTHER" id="PTHR11076:SF33">
    <property type="entry name" value="DNA POLYMERASE KAPPA"/>
    <property type="match status" value="1"/>
</dbReference>
<keyword evidence="2" id="KW-0234">DNA repair</keyword>
<dbReference type="InterPro" id="IPR043128">
    <property type="entry name" value="Rev_trsase/Diguanyl_cyclase"/>
</dbReference>
<keyword evidence="2" id="KW-0239">DNA-directed DNA polymerase</keyword>
<comment type="similarity">
    <text evidence="1 2">Belongs to the DNA polymerase type-Y family.</text>
</comment>
<dbReference type="GO" id="GO:0042276">
    <property type="term" value="P:error-prone translesion synthesis"/>
    <property type="evidence" value="ECO:0007669"/>
    <property type="project" value="TreeGrafter"/>
</dbReference>
<protein>
    <recommendedName>
        <fullName evidence="2">DNA polymerase IV</fullName>
        <shortName evidence="2">Pol IV</shortName>
        <ecNumber evidence="2">2.7.7.7</ecNumber>
    </recommendedName>
</protein>
<dbReference type="Pfam" id="PF00817">
    <property type="entry name" value="IMS"/>
    <property type="match status" value="1"/>
</dbReference>
<evidence type="ECO:0000256" key="1">
    <source>
        <dbReference type="ARBA" id="ARBA00010945"/>
    </source>
</evidence>
<feature type="binding site" evidence="2">
    <location>
        <position position="15"/>
    </location>
    <ligand>
        <name>Mg(2+)</name>
        <dbReference type="ChEBI" id="CHEBI:18420"/>
    </ligand>
</feature>
<dbReference type="InterPro" id="IPR017961">
    <property type="entry name" value="DNA_pol_Y-fam_little_finger"/>
</dbReference>
<dbReference type="PATRIC" id="fig|1121290.3.peg.893"/>
<comment type="subcellular location">
    <subcellularLocation>
        <location evidence="2">Cytoplasm</location>
    </subcellularLocation>
</comment>
<dbReference type="Proteomes" id="UP000175744">
    <property type="component" value="Unassembled WGS sequence"/>
</dbReference>
<evidence type="ECO:0000256" key="2">
    <source>
        <dbReference type="HAMAP-Rule" id="MF_01113"/>
    </source>
</evidence>
<keyword evidence="2" id="KW-0963">Cytoplasm</keyword>
<dbReference type="EMBL" id="LZFO01000009">
    <property type="protein sequence ID" value="OFI06726.1"/>
    <property type="molecule type" value="Genomic_DNA"/>
</dbReference>
<name>A0A1E8F0R2_9CLOT</name>
<dbReference type="Gene3D" id="3.30.1490.100">
    <property type="entry name" value="DNA polymerase, Y-family, little finger domain"/>
    <property type="match status" value="1"/>
</dbReference>
<feature type="binding site" evidence="2">
    <location>
        <position position="117"/>
    </location>
    <ligand>
        <name>Mg(2+)</name>
        <dbReference type="ChEBI" id="CHEBI:18420"/>
    </ligand>
</feature>
<dbReference type="Gene3D" id="3.40.1170.60">
    <property type="match status" value="1"/>
</dbReference>
<dbReference type="PANTHER" id="PTHR11076">
    <property type="entry name" value="DNA REPAIR POLYMERASE UMUC / TRANSFERASE FAMILY MEMBER"/>
    <property type="match status" value="1"/>
</dbReference>
<sequence length="404" mass="46696">MKNKNIFKKIIFHVDVNSAYLSWEAVYRLDKGSKIDLRKIPSIVGGDPKHRRGVVLAKSIPAKTFGIKTGEPVFSALRKCAYIKIVPPNHSLYSFYSNKMMDILKEYTCLIEKFSIDECFMEFNNISYNEVLKKANKIRNHIKSKLGFTVNIGISTNKLLAKMASDFKKPDKVHTLFKEEIKYKMWNLKIENLFMVGKATVPKLHKLNIYTIGDLANYDLEIIREKFKKHGVLIWNYANGIENSKLNANRKINVKSISNSVTTPKDIYTKKEAYTILNSIAENVTSKLLKGKYFCQTISVTIKNNNFINYSKQKKLDNPTNSINDILKVTYKLFQESWKKEPIRLLGITLSNLSKDRVYQISLFEDKDTKKSIKIQEVIENINSKYGDKFITRAEELLKNNVKD</sequence>
<dbReference type="SUPFAM" id="SSF100879">
    <property type="entry name" value="Lesion bypass DNA polymerase (Y-family), little finger domain"/>
    <property type="match status" value="1"/>
</dbReference>
<dbReference type="InterPro" id="IPR036775">
    <property type="entry name" value="DNA_pol_Y-fam_lit_finger_sf"/>
</dbReference>
<evidence type="ECO:0000313" key="5">
    <source>
        <dbReference type="Proteomes" id="UP000175744"/>
    </source>
</evidence>
<dbReference type="RefSeq" id="WP_242866395.1">
    <property type="nucleotide sequence ID" value="NZ_LZFO01000009.1"/>
</dbReference>
<dbReference type="Gene3D" id="1.10.150.20">
    <property type="entry name" value="5' to 3' exonuclease, C-terminal subdomain"/>
    <property type="match status" value="1"/>
</dbReference>
<reference evidence="4 5" key="1">
    <citation type="submission" date="2016-06" db="EMBL/GenBank/DDBJ databases">
        <title>Genome sequence of Clostridium acetireducens DSM 10703.</title>
        <authorList>
            <person name="Poehlein A."/>
            <person name="Fluechter S."/>
            <person name="Duerre P."/>
            <person name="Daniel R."/>
        </authorList>
    </citation>
    <scope>NUCLEOTIDE SEQUENCE [LARGE SCALE GENOMIC DNA]</scope>
    <source>
        <strain evidence="4 5">DSM 10703</strain>
    </source>
</reference>
<proteinExistence type="inferred from homology"/>
<keyword evidence="5" id="KW-1185">Reference proteome</keyword>
<dbReference type="EC" id="2.7.7.7" evidence="2"/>
<keyword evidence="2 4" id="KW-0808">Transferase</keyword>